<gene>
    <name evidence="4" type="primary">pabC</name>
    <name evidence="4" type="ORF">L0M14_26665</name>
</gene>
<dbReference type="EC" id="4.1.3.38" evidence="4"/>
<dbReference type="PANTHER" id="PTHR42743">
    <property type="entry name" value="AMINO-ACID AMINOTRANSFERASE"/>
    <property type="match status" value="1"/>
</dbReference>
<dbReference type="CDD" id="cd00449">
    <property type="entry name" value="PLPDE_IV"/>
    <property type="match status" value="1"/>
</dbReference>
<dbReference type="EMBL" id="CP090978">
    <property type="protein sequence ID" value="UJF33095.1"/>
    <property type="molecule type" value="Genomic_DNA"/>
</dbReference>
<keyword evidence="3" id="KW-0663">Pyridoxal phosphate</keyword>
<evidence type="ECO:0000256" key="2">
    <source>
        <dbReference type="ARBA" id="ARBA00009320"/>
    </source>
</evidence>
<dbReference type="GO" id="GO:0008696">
    <property type="term" value="F:4-amino-4-deoxychorismate lyase activity"/>
    <property type="evidence" value="ECO:0007669"/>
    <property type="project" value="UniProtKB-EC"/>
</dbReference>
<evidence type="ECO:0000256" key="1">
    <source>
        <dbReference type="ARBA" id="ARBA00001933"/>
    </source>
</evidence>
<dbReference type="InterPro" id="IPR001544">
    <property type="entry name" value="Aminotrans_IV"/>
</dbReference>
<dbReference type="Gene3D" id="3.20.10.10">
    <property type="entry name" value="D-amino Acid Aminotransferase, subunit A, domain 2"/>
    <property type="match status" value="1"/>
</dbReference>
<keyword evidence="4" id="KW-0456">Lyase</keyword>
<evidence type="ECO:0000313" key="4">
    <source>
        <dbReference type="EMBL" id="UJF33095.1"/>
    </source>
</evidence>
<protein>
    <submittedName>
        <fullName evidence="4">Aminodeoxychorismate lyase</fullName>
        <ecNumber evidence="4">4.1.3.38</ecNumber>
    </submittedName>
</protein>
<organism evidence="4 5">
    <name type="scientific">Paenibacillus hexagrammi</name>
    <dbReference type="NCBI Taxonomy" id="2908839"/>
    <lineage>
        <taxon>Bacteria</taxon>
        <taxon>Bacillati</taxon>
        <taxon>Bacillota</taxon>
        <taxon>Bacilli</taxon>
        <taxon>Bacillales</taxon>
        <taxon>Paenibacillaceae</taxon>
        <taxon>Paenibacillus</taxon>
    </lineage>
</organism>
<dbReference type="Proteomes" id="UP001649230">
    <property type="component" value="Chromosome"/>
</dbReference>
<evidence type="ECO:0000256" key="3">
    <source>
        <dbReference type="ARBA" id="ARBA00022898"/>
    </source>
</evidence>
<keyword evidence="5" id="KW-1185">Reference proteome</keyword>
<dbReference type="InterPro" id="IPR036038">
    <property type="entry name" value="Aminotransferase-like"/>
</dbReference>
<dbReference type="Gene3D" id="3.30.470.10">
    <property type="match status" value="1"/>
</dbReference>
<accession>A0ABY3SHW2</accession>
<comment type="cofactor">
    <cofactor evidence="1">
        <name>pyridoxal 5'-phosphate</name>
        <dbReference type="ChEBI" id="CHEBI:597326"/>
    </cofactor>
</comment>
<dbReference type="InterPro" id="IPR043132">
    <property type="entry name" value="BCAT-like_C"/>
</dbReference>
<reference evidence="4 5" key="1">
    <citation type="journal article" date="2024" name="Int. J. Syst. Evol. Microbiol.">
        <title>Paenibacillus hexagrammi sp. nov., a novel bacterium isolated from the gut content of Hexagrammos agrammus.</title>
        <authorList>
            <person name="Jung H.K."/>
            <person name="Kim D.G."/>
            <person name="Zin H."/>
            <person name="Park J."/>
            <person name="Jung H."/>
            <person name="Kim Y.O."/>
            <person name="Kong H.J."/>
            <person name="Kim J.W."/>
            <person name="Kim Y.S."/>
        </authorList>
    </citation>
    <scope>NUCLEOTIDE SEQUENCE [LARGE SCALE GENOMIC DNA]</scope>
    <source>
        <strain evidence="4 5">YPD9-1</strain>
    </source>
</reference>
<sequence length="293" mass="33011">MIISMNGTLVDEQQAVVSVYDHGFLYGLGLFETFRTYSTKPFLLQQHLERLSASCRELSIQYAPQEDRIRELIQQLLTVNELQDAYIRLTVSAGKDILGLPSGDYVQPTEIMYIKPLPPKDEKAYQIGKALQLLKLSRNTPEGIYRFKSLHYMNNILAKRELQNYSWAQGAEGLFLTDEGYLAEGIVSNLFFVKNSVCYTPSLDTGILPGITRAFVLKVLQHIQVPAEEGLYTWEDLVQADEVFIVNSIQEITPISTLYTPTGTSLHVGQARTGPLANRLISEYRRHTGSETG</sequence>
<proteinExistence type="inferred from homology"/>
<dbReference type="SUPFAM" id="SSF56752">
    <property type="entry name" value="D-aminoacid aminotransferase-like PLP-dependent enzymes"/>
    <property type="match status" value="1"/>
</dbReference>
<dbReference type="Pfam" id="PF01063">
    <property type="entry name" value="Aminotran_4"/>
    <property type="match status" value="1"/>
</dbReference>
<evidence type="ECO:0000313" key="5">
    <source>
        <dbReference type="Proteomes" id="UP001649230"/>
    </source>
</evidence>
<comment type="similarity">
    <text evidence="2">Belongs to the class-IV pyridoxal-phosphate-dependent aminotransferase family.</text>
</comment>
<dbReference type="PANTHER" id="PTHR42743:SF11">
    <property type="entry name" value="AMINODEOXYCHORISMATE LYASE"/>
    <property type="match status" value="1"/>
</dbReference>
<name>A0ABY3SHW2_9BACL</name>
<dbReference type="NCBIfam" id="NF005800">
    <property type="entry name" value="PRK07650.1"/>
    <property type="match status" value="1"/>
</dbReference>
<dbReference type="RefSeq" id="WP_235119436.1">
    <property type="nucleotide sequence ID" value="NZ_CP090978.1"/>
</dbReference>
<dbReference type="InterPro" id="IPR050571">
    <property type="entry name" value="Class-IV_PLP-Dep_Aminotrnsfr"/>
</dbReference>
<dbReference type="InterPro" id="IPR043131">
    <property type="entry name" value="BCAT-like_N"/>
</dbReference>